<evidence type="ECO:0000256" key="1">
    <source>
        <dbReference type="ARBA" id="ARBA00022490"/>
    </source>
</evidence>
<organism evidence="14">
    <name type="scientific">hydrothermal vent metagenome</name>
    <dbReference type="NCBI Taxonomy" id="652676"/>
    <lineage>
        <taxon>unclassified sequences</taxon>
        <taxon>metagenomes</taxon>
        <taxon>ecological metagenomes</taxon>
    </lineage>
</organism>
<keyword evidence="3" id="KW-0132">Cell division</keyword>
<dbReference type="Gene3D" id="3.90.190.20">
    <property type="entry name" value="Mur ligase, C-terminal domain"/>
    <property type="match status" value="1"/>
</dbReference>
<dbReference type="GO" id="GO:0071555">
    <property type="term" value="P:cell wall organization"/>
    <property type="evidence" value="ECO:0007669"/>
    <property type="project" value="UniProtKB-KW"/>
</dbReference>
<feature type="domain" description="Mur ligase C-terminal" evidence="12">
    <location>
        <begin position="317"/>
        <end position="443"/>
    </location>
</feature>
<sequence>MDPVITLNDIAQELKGAVCQRQKRYRFGNVVIDSRMVKKNDVFVAIEGNTQDGHKYISQAIKNGACAVIVSQKRKYPKDIWVIRVHDTTRALGEVSALYRQHFNIPVVAITGSCGKTTTKDILSAVLQRKFKVLKNKKSENNQWGVPLTLFKLKKSHQVAVLELGTNQRGDIRGLTKIAKPTIAIFTNIGFSHLQGLKNEKGVFKEKLDLIRFMESNGCVIFNADDLHLSQISSKRLKHKKISYGSSSKSDVSVKDIQTKGRAAVGFNVLGEKYRLNSGARHNVINSLAVISCAKVLGVGYHEIYQGLLRFKFDNQRCQTVSCHGFLVIDDTYNSNPPSFCSALELLSKIIVKGKKILICADMLELGARAERFHKQMAVPIIESGVDCLLTYGSLSSSITETIHTRKRVGSVLAQHMTSFKSIEQWLKKNIKKGDVVLVKGSRAMKMETIVSFLKSHKIN</sequence>
<evidence type="ECO:0000256" key="2">
    <source>
        <dbReference type="ARBA" id="ARBA00022598"/>
    </source>
</evidence>
<dbReference type="InterPro" id="IPR000713">
    <property type="entry name" value="Mur_ligase_N"/>
</dbReference>
<evidence type="ECO:0000256" key="7">
    <source>
        <dbReference type="ARBA" id="ARBA00022984"/>
    </source>
</evidence>
<dbReference type="InterPro" id="IPR051046">
    <property type="entry name" value="MurCDEF_CellWall_CoF430Synth"/>
</dbReference>
<dbReference type="SUPFAM" id="SSF63418">
    <property type="entry name" value="MurE/MurF N-terminal domain"/>
    <property type="match status" value="1"/>
</dbReference>
<keyword evidence="7" id="KW-0573">Peptidoglycan synthesis</keyword>
<dbReference type="InterPro" id="IPR004101">
    <property type="entry name" value="Mur_ligase_C"/>
</dbReference>
<keyword evidence="1" id="KW-0963">Cytoplasm</keyword>
<evidence type="ECO:0000256" key="10">
    <source>
        <dbReference type="ARBA" id="ARBA00031461"/>
    </source>
</evidence>
<evidence type="ECO:0000256" key="9">
    <source>
        <dbReference type="ARBA" id="ARBA00023316"/>
    </source>
</evidence>
<dbReference type="Gene3D" id="3.40.1390.10">
    <property type="entry name" value="MurE/MurF, N-terminal domain"/>
    <property type="match status" value="1"/>
</dbReference>
<evidence type="ECO:0000256" key="4">
    <source>
        <dbReference type="ARBA" id="ARBA00022741"/>
    </source>
</evidence>
<keyword evidence="8" id="KW-0131">Cell cycle</keyword>
<accession>A0A3B0U2E8</accession>
<protein>
    <recommendedName>
        <fullName evidence="10">UDP-MurNAc-pentapeptide synthetase</fullName>
    </recommendedName>
</protein>
<dbReference type="EMBL" id="UOEN01000245">
    <property type="protein sequence ID" value="VAW14964.1"/>
    <property type="molecule type" value="Genomic_DNA"/>
</dbReference>
<reference evidence="14" key="1">
    <citation type="submission" date="2018-06" db="EMBL/GenBank/DDBJ databases">
        <authorList>
            <person name="Zhirakovskaya E."/>
        </authorList>
    </citation>
    <scope>NUCLEOTIDE SEQUENCE</scope>
</reference>
<dbReference type="NCBIfam" id="TIGR01143">
    <property type="entry name" value="murF"/>
    <property type="match status" value="1"/>
</dbReference>
<keyword evidence="6" id="KW-0133">Cell shape</keyword>
<dbReference type="GO" id="GO:0009252">
    <property type="term" value="P:peptidoglycan biosynthetic process"/>
    <property type="evidence" value="ECO:0007669"/>
    <property type="project" value="UniProtKB-KW"/>
</dbReference>
<dbReference type="Pfam" id="PF02875">
    <property type="entry name" value="Mur_ligase_C"/>
    <property type="match status" value="1"/>
</dbReference>
<dbReference type="SUPFAM" id="SSF53623">
    <property type="entry name" value="MurD-like peptide ligases, catalytic domain"/>
    <property type="match status" value="1"/>
</dbReference>
<feature type="domain" description="Mur ligase N-terminal catalytic" evidence="11">
    <location>
        <begin position="29"/>
        <end position="75"/>
    </location>
</feature>
<evidence type="ECO:0000256" key="8">
    <source>
        <dbReference type="ARBA" id="ARBA00023306"/>
    </source>
</evidence>
<dbReference type="SUPFAM" id="SSF53244">
    <property type="entry name" value="MurD-like peptide ligases, peptide-binding domain"/>
    <property type="match status" value="1"/>
</dbReference>
<dbReference type="Pfam" id="PF01225">
    <property type="entry name" value="Mur_ligase"/>
    <property type="match status" value="1"/>
</dbReference>
<keyword evidence="4" id="KW-0547">Nucleotide-binding</keyword>
<feature type="domain" description="Mur ligase central" evidence="13">
    <location>
        <begin position="110"/>
        <end position="293"/>
    </location>
</feature>
<dbReference type="HAMAP" id="MF_02019">
    <property type="entry name" value="MurF"/>
    <property type="match status" value="1"/>
</dbReference>
<dbReference type="GO" id="GO:0005524">
    <property type="term" value="F:ATP binding"/>
    <property type="evidence" value="ECO:0007669"/>
    <property type="project" value="UniProtKB-KW"/>
</dbReference>
<dbReference type="InterPro" id="IPR036615">
    <property type="entry name" value="Mur_ligase_C_dom_sf"/>
</dbReference>
<evidence type="ECO:0000259" key="11">
    <source>
        <dbReference type="Pfam" id="PF01225"/>
    </source>
</evidence>
<evidence type="ECO:0000259" key="12">
    <source>
        <dbReference type="Pfam" id="PF02875"/>
    </source>
</evidence>
<dbReference type="PANTHER" id="PTHR43024:SF1">
    <property type="entry name" value="UDP-N-ACETYLMURAMOYL-TRIPEPTIDE--D-ALANYL-D-ALANINE LIGASE"/>
    <property type="match status" value="1"/>
</dbReference>
<dbReference type="Pfam" id="PF08245">
    <property type="entry name" value="Mur_ligase_M"/>
    <property type="match status" value="1"/>
</dbReference>
<proteinExistence type="inferred from homology"/>
<dbReference type="PANTHER" id="PTHR43024">
    <property type="entry name" value="UDP-N-ACETYLMURAMOYL-TRIPEPTIDE--D-ALANYL-D-ALANINE LIGASE"/>
    <property type="match status" value="1"/>
</dbReference>
<evidence type="ECO:0000256" key="5">
    <source>
        <dbReference type="ARBA" id="ARBA00022840"/>
    </source>
</evidence>
<dbReference type="Gene3D" id="3.40.1190.10">
    <property type="entry name" value="Mur-like, catalytic domain"/>
    <property type="match status" value="1"/>
</dbReference>
<name>A0A3B0U2E8_9ZZZZ</name>
<evidence type="ECO:0000256" key="3">
    <source>
        <dbReference type="ARBA" id="ARBA00022618"/>
    </source>
</evidence>
<keyword evidence="5" id="KW-0067">ATP-binding</keyword>
<keyword evidence="9" id="KW-0961">Cell wall biogenesis/degradation</keyword>
<dbReference type="InterPro" id="IPR036565">
    <property type="entry name" value="Mur-like_cat_sf"/>
</dbReference>
<dbReference type="GO" id="GO:0008360">
    <property type="term" value="P:regulation of cell shape"/>
    <property type="evidence" value="ECO:0007669"/>
    <property type="project" value="UniProtKB-KW"/>
</dbReference>
<evidence type="ECO:0000259" key="13">
    <source>
        <dbReference type="Pfam" id="PF08245"/>
    </source>
</evidence>
<keyword evidence="2 14" id="KW-0436">Ligase</keyword>
<dbReference type="AlphaFoldDB" id="A0A3B0U2E8"/>
<dbReference type="InterPro" id="IPR005863">
    <property type="entry name" value="UDP-N-AcMur_synth"/>
</dbReference>
<dbReference type="GO" id="GO:0051301">
    <property type="term" value="P:cell division"/>
    <property type="evidence" value="ECO:0007669"/>
    <property type="project" value="UniProtKB-KW"/>
</dbReference>
<gene>
    <name evidence="14" type="ORF">MNBD_BACTEROID05-420</name>
</gene>
<evidence type="ECO:0000313" key="14">
    <source>
        <dbReference type="EMBL" id="VAW14964.1"/>
    </source>
</evidence>
<evidence type="ECO:0000256" key="6">
    <source>
        <dbReference type="ARBA" id="ARBA00022960"/>
    </source>
</evidence>
<dbReference type="InterPro" id="IPR013221">
    <property type="entry name" value="Mur_ligase_cen"/>
</dbReference>
<dbReference type="GO" id="GO:0047480">
    <property type="term" value="F:UDP-N-acetylmuramoyl-tripeptide-D-alanyl-D-alanine ligase activity"/>
    <property type="evidence" value="ECO:0007669"/>
    <property type="project" value="InterPro"/>
</dbReference>
<dbReference type="InterPro" id="IPR035911">
    <property type="entry name" value="MurE/MurF_N"/>
</dbReference>